<keyword evidence="3 5" id="KW-1133">Transmembrane helix</keyword>
<feature type="transmembrane region" description="Helical" evidence="5">
    <location>
        <begin position="308"/>
        <end position="325"/>
    </location>
</feature>
<evidence type="ECO:0000256" key="4">
    <source>
        <dbReference type="ARBA" id="ARBA00023136"/>
    </source>
</evidence>
<dbReference type="STRING" id="120956.SAMN05421791_102207"/>
<feature type="transmembrane region" description="Helical" evidence="5">
    <location>
        <begin position="243"/>
        <end position="264"/>
    </location>
</feature>
<evidence type="ECO:0000256" key="3">
    <source>
        <dbReference type="ARBA" id="ARBA00022989"/>
    </source>
</evidence>
<evidence type="ECO:0000256" key="5">
    <source>
        <dbReference type="SAM" id="Phobius"/>
    </source>
</evidence>
<dbReference type="GO" id="GO:0140359">
    <property type="term" value="F:ABC-type transporter activity"/>
    <property type="evidence" value="ECO:0007669"/>
    <property type="project" value="InterPro"/>
</dbReference>
<evidence type="ECO:0000313" key="7">
    <source>
        <dbReference type="EMBL" id="SDG01630.1"/>
    </source>
</evidence>
<dbReference type="OrthoDB" id="266913at2"/>
<evidence type="ECO:0000259" key="6">
    <source>
        <dbReference type="Pfam" id="PF12698"/>
    </source>
</evidence>
<dbReference type="AlphaFoldDB" id="A0A1G7QVD7"/>
<accession>A0A1G7QVD7</accession>
<dbReference type="RefSeq" id="WP_090289289.1">
    <property type="nucleotide sequence ID" value="NZ_FNCK01000002.1"/>
</dbReference>
<feature type="domain" description="ABC-2 type transporter transmembrane" evidence="6">
    <location>
        <begin position="19"/>
        <end position="387"/>
    </location>
</feature>
<gene>
    <name evidence="7" type="ORF">SAMN05421791_102207</name>
</gene>
<feature type="transmembrane region" description="Helical" evidence="5">
    <location>
        <begin position="276"/>
        <end position="296"/>
    </location>
</feature>
<evidence type="ECO:0000313" key="8">
    <source>
        <dbReference type="Proteomes" id="UP000199708"/>
    </source>
</evidence>
<keyword evidence="2 5" id="KW-0812">Transmembrane</keyword>
<name>A0A1G7QVD7_9LACT</name>
<dbReference type="GO" id="GO:0016020">
    <property type="term" value="C:membrane"/>
    <property type="evidence" value="ECO:0007669"/>
    <property type="project" value="UniProtKB-SubCell"/>
</dbReference>
<keyword evidence="8" id="KW-1185">Reference proteome</keyword>
<dbReference type="InterPro" id="IPR013525">
    <property type="entry name" value="ABC2_TM"/>
</dbReference>
<reference evidence="7 8" key="1">
    <citation type="submission" date="2016-10" db="EMBL/GenBank/DDBJ databases">
        <authorList>
            <person name="de Groot N.N."/>
        </authorList>
    </citation>
    <scope>NUCLEOTIDE SEQUENCE [LARGE SCALE GENOMIC DNA]</scope>
    <source>
        <strain evidence="7 8">ATCC BAA-466</strain>
    </source>
</reference>
<feature type="transmembrane region" description="Helical" evidence="5">
    <location>
        <begin position="367"/>
        <end position="388"/>
    </location>
</feature>
<organism evidence="7 8">
    <name type="scientific">Facklamia miroungae</name>
    <dbReference type="NCBI Taxonomy" id="120956"/>
    <lineage>
        <taxon>Bacteria</taxon>
        <taxon>Bacillati</taxon>
        <taxon>Bacillota</taxon>
        <taxon>Bacilli</taxon>
        <taxon>Lactobacillales</taxon>
        <taxon>Aerococcaceae</taxon>
        <taxon>Facklamia</taxon>
    </lineage>
</organism>
<evidence type="ECO:0000256" key="1">
    <source>
        <dbReference type="ARBA" id="ARBA00004141"/>
    </source>
</evidence>
<dbReference type="EMBL" id="FNCK01000002">
    <property type="protein sequence ID" value="SDG01630.1"/>
    <property type="molecule type" value="Genomic_DNA"/>
</dbReference>
<feature type="transmembrane region" description="Helical" evidence="5">
    <location>
        <begin position="190"/>
        <end position="210"/>
    </location>
</feature>
<keyword evidence="4 5" id="KW-0472">Membrane</keyword>
<evidence type="ECO:0000256" key="2">
    <source>
        <dbReference type="ARBA" id="ARBA00022692"/>
    </source>
</evidence>
<protein>
    <submittedName>
        <fullName evidence="7">ABC-2 family transporter protein</fullName>
    </submittedName>
</protein>
<dbReference type="Proteomes" id="UP000199708">
    <property type="component" value="Unassembled WGS sequence"/>
</dbReference>
<sequence length="401" mass="45838">MPVFKLFFKIIKANFSRFLVSLFVFILLATLIYQTTSEQNDSQFQLADPQITIFDNDHSSKASQTLIHFLSQRAEIVEIENTPEAISDAFFDRKINYALTIPEGFNESLLDTSQSVIPLQKESYNSLMDEIRIDSLIESFMVNAILLVDNLPQDVDQKNYDQVFSQLERNLNFEIEILLGSQTKESSKTMYLGLLFLPMILYFIMMNFINNFGYVELAMRQESVIKRERNSLLKESSRLTETILATTCYTIGFWIVLILLAYLFYGGEVLASQRAFYFLLSSFIATLGIQAMAYFIAVIAPNRGLIDFLGNFFSLLIAFGSGLFVDLDLIPNELQFVSSFATPIWSVKANQIIAETTNFSQGAMIDYWRMIGIELLITLAYWSLALLIKKKAQETNYIITT</sequence>
<comment type="subcellular location">
    <subcellularLocation>
        <location evidence="1">Membrane</location>
        <topology evidence="1">Multi-pass membrane protein</topology>
    </subcellularLocation>
</comment>
<dbReference type="Gene3D" id="3.40.1710.10">
    <property type="entry name" value="abc type-2 transporter like domain"/>
    <property type="match status" value="1"/>
</dbReference>
<proteinExistence type="predicted"/>
<dbReference type="Pfam" id="PF12698">
    <property type="entry name" value="ABC2_membrane_3"/>
    <property type="match status" value="1"/>
</dbReference>